<dbReference type="Proteomes" id="UP000887097">
    <property type="component" value="Unassembled WGS sequence"/>
</dbReference>
<evidence type="ECO:0000313" key="10">
    <source>
        <dbReference type="Proteomes" id="UP000887097"/>
    </source>
</evidence>
<dbReference type="InterPro" id="IPR038063">
    <property type="entry name" value="Transpep_catalytic_dom"/>
</dbReference>
<dbReference type="PANTHER" id="PTHR41533">
    <property type="entry name" value="L,D-TRANSPEPTIDASE HI_1667-RELATED"/>
    <property type="match status" value="1"/>
</dbReference>
<evidence type="ECO:0008006" key="11">
    <source>
        <dbReference type="Google" id="ProtNLM"/>
    </source>
</evidence>
<dbReference type="GO" id="GO:0016740">
    <property type="term" value="F:transferase activity"/>
    <property type="evidence" value="ECO:0007669"/>
    <property type="project" value="UniProtKB-KW"/>
</dbReference>
<evidence type="ECO:0000256" key="4">
    <source>
        <dbReference type="ARBA" id="ARBA00022960"/>
    </source>
</evidence>
<comment type="similarity">
    <text evidence="2">Belongs to the YkuD family.</text>
</comment>
<evidence type="ECO:0000259" key="8">
    <source>
        <dbReference type="Pfam" id="PF20142"/>
    </source>
</evidence>
<keyword evidence="4" id="KW-0133">Cell shape</keyword>
<evidence type="ECO:0000259" key="7">
    <source>
        <dbReference type="Pfam" id="PF03734"/>
    </source>
</evidence>
<evidence type="ECO:0000256" key="6">
    <source>
        <dbReference type="ARBA" id="ARBA00023316"/>
    </source>
</evidence>
<accession>A0AA37I8D2</accession>
<comment type="pathway">
    <text evidence="1">Cell wall biogenesis; peptidoglycan biosynthesis.</text>
</comment>
<dbReference type="GO" id="GO:0071555">
    <property type="term" value="P:cell wall organization"/>
    <property type="evidence" value="ECO:0007669"/>
    <property type="project" value="UniProtKB-KW"/>
</dbReference>
<evidence type="ECO:0000256" key="2">
    <source>
        <dbReference type="ARBA" id="ARBA00005992"/>
    </source>
</evidence>
<dbReference type="Pfam" id="PF20142">
    <property type="entry name" value="Scaffold"/>
    <property type="match status" value="1"/>
</dbReference>
<evidence type="ECO:0000313" key="9">
    <source>
        <dbReference type="EMBL" id="GJG33841.1"/>
    </source>
</evidence>
<dbReference type="PANTHER" id="PTHR41533:SF2">
    <property type="entry name" value="BLR7131 PROTEIN"/>
    <property type="match status" value="1"/>
</dbReference>
<dbReference type="EMBL" id="BPTT01000001">
    <property type="protein sequence ID" value="GJG33841.1"/>
    <property type="molecule type" value="Genomic_DNA"/>
</dbReference>
<proteinExistence type="inferred from homology"/>
<feature type="domain" description="L,D-TPase catalytic" evidence="7">
    <location>
        <begin position="174"/>
        <end position="336"/>
    </location>
</feature>
<dbReference type="GO" id="GO:0009252">
    <property type="term" value="P:peptidoglycan biosynthetic process"/>
    <property type="evidence" value="ECO:0007669"/>
    <property type="project" value="UniProtKB-KW"/>
</dbReference>
<name>A0AA37I8D2_XYLRU</name>
<comment type="caution">
    <text evidence="9">The sequence shown here is derived from an EMBL/GenBank/DDBJ whole genome shotgun (WGS) entry which is preliminary data.</text>
</comment>
<dbReference type="CDD" id="cd16913">
    <property type="entry name" value="YkuD_like"/>
    <property type="match status" value="1"/>
</dbReference>
<dbReference type="Gene3D" id="2.40.440.10">
    <property type="entry name" value="L,D-transpeptidase catalytic domain-like"/>
    <property type="match status" value="1"/>
</dbReference>
<keyword evidence="5" id="KW-0573">Peptidoglycan synthesis</keyword>
<dbReference type="Pfam" id="PF03734">
    <property type="entry name" value="YkuD"/>
    <property type="match status" value="1"/>
</dbReference>
<dbReference type="InterPro" id="IPR052905">
    <property type="entry name" value="LD-transpeptidase_YkuD-like"/>
</dbReference>
<dbReference type="InterPro" id="IPR005490">
    <property type="entry name" value="LD_TPept_cat_dom"/>
</dbReference>
<evidence type="ECO:0000256" key="5">
    <source>
        <dbReference type="ARBA" id="ARBA00022984"/>
    </source>
</evidence>
<organism evidence="9 10">
    <name type="scientific">Xylanibacter ruminicola</name>
    <name type="common">Prevotella ruminicola</name>
    <dbReference type="NCBI Taxonomy" id="839"/>
    <lineage>
        <taxon>Bacteria</taxon>
        <taxon>Pseudomonadati</taxon>
        <taxon>Bacteroidota</taxon>
        <taxon>Bacteroidia</taxon>
        <taxon>Bacteroidales</taxon>
        <taxon>Prevotellaceae</taxon>
        <taxon>Xylanibacter</taxon>
    </lineage>
</organism>
<keyword evidence="3" id="KW-0808">Transferase</keyword>
<gene>
    <name evidence="9" type="ORF">PRMUPPPA20_19500</name>
</gene>
<dbReference type="SUPFAM" id="SSF141523">
    <property type="entry name" value="L,D-transpeptidase catalytic domain-like"/>
    <property type="match status" value="1"/>
</dbReference>
<dbReference type="InterPro" id="IPR045380">
    <property type="entry name" value="LD_TPept_scaffold_dom"/>
</dbReference>
<sequence length="431" mass="48936">MGVSADADSVLAYLRREVPRNGLDTTAFFVPEIAKDLEIVHQLLFDSVGMSINEVLPRLNAHLSKAYIRYATGQRYGFMKPRVFNHMDPKVGNPGIFARVFDYDPALPDTSVAAKKMTESDRLAFLVSSAPDTYIYKALLREMDKTTNADKRHQLAVNMERCRWQIEHPKDVKRQILVNIPAQQLWAIDVDSVLDMRICCGAVPTKTPLLHSAISYMQVNPEWVIPQNIVKTEVVHHAGDSAYFARNRYSVIDKESGDTLNVASVGANALLSGKLRISQKGGVGNSLGRIVFRFQNDFSIYLHDTNNRSAFQRDRRTLSHGCVRVQKPFELASFLLSDVDEWTLESLRISMDIPPVTDRGREWLHKHADAPHPYRLISYHAVKPHVPLYILYYTTFPNPKTGAIDYWPDLYGFDKVISKELKWISEGSSSR</sequence>
<dbReference type="GO" id="GO:0004180">
    <property type="term" value="F:carboxypeptidase activity"/>
    <property type="evidence" value="ECO:0007669"/>
    <property type="project" value="UniProtKB-ARBA"/>
</dbReference>
<dbReference type="GO" id="GO:0008360">
    <property type="term" value="P:regulation of cell shape"/>
    <property type="evidence" value="ECO:0007669"/>
    <property type="project" value="UniProtKB-KW"/>
</dbReference>
<feature type="domain" description="L,D-transpeptidase scaffold" evidence="8">
    <location>
        <begin position="2"/>
        <end position="142"/>
    </location>
</feature>
<evidence type="ECO:0000256" key="3">
    <source>
        <dbReference type="ARBA" id="ARBA00022679"/>
    </source>
</evidence>
<dbReference type="AlphaFoldDB" id="A0AA37I8D2"/>
<protein>
    <recommendedName>
        <fullName evidence="11">L,D-transpeptidase catalytic domain</fullName>
    </recommendedName>
</protein>
<evidence type="ECO:0000256" key="1">
    <source>
        <dbReference type="ARBA" id="ARBA00004752"/>
    </source>
</evidence>
<reference evidence="9" key="1">
    <citation type="submission" date="2021-08" db="EMBL/GenBank/DDBJ databases">
        <title>Prevotella lacticifex sp. nov., isolated from rumen of cow.</title>
        <authorList>
            <person name="Shinkai T."/>
            <person name="Ikeyama N."/>
            <person name="Kumagai M."/>
            <person name="Ohmori H."/>
            <person name="Sakamoto M."/>
            <person name="Ohkuma M."/>
            <person name="Mitsumori M."/>
        </authorList>
    </citation>
    <scope>NUCLEOTIDE SEQUENCE</scope>
    <source>
        <strain evidence="9">JCM 8259</strain>
    </source>
</reference>
<keyword evidence="6" id="KW-0961">Cell wall biogenesis/degradation</keyword>